<evidence type="ECO:0000256" key="2">
    <source>
        <dbReference type="ARBA" id="ARBA00022475"/>
    </source>
</evidence>
<dbReference type="GO" id="GO:0016763">
    <property type="term" value="F:pentosyltransferase activity"/>
    <property type="evidence" value="ECO:0007669"/>
    <property type="project" value="TreeGrafter"/>
</dbReference>
<evidence type="ECO:0000256" key="7">
    <source>
        <dbReference type="ARBA" id="ARBA00023136"/>
    </source>
</evidence>
<feature type="transmembrane region" description="Helical" evidence="9">
    <location>
        <begin position="445"/>
        <end position="465"/>
    </location>
</feature>
<evidence type="ECO:0000259" key="10">
    <source>
        <dbReference type="Pfam" id="PF02366"/>
    </source>
</evidence>
<evidence type="ECO:0000256" key="9">
    <source>
        <dbReference type="SAM" id="Phobius"/>
    </source>
</evidence>
<dbReference type="GO" id="GO:0000030">
    <property type="term" value="F:mannosyltransferase activity"/>
    <property type="evidence" value="ECO:0007669"/>
    <property type="project" value="InterPro"/>
</dbReference>
<gene>
    <name evidence="11" type="ORF">KSF_024780</name>
</gene>
<evidence type="ECO:0000256" key="6">
    <source>
        <dbReference type="ARBA" id="ARBA00022989"/>
    </source>
</evidence>
<evidence type="ECO:0000256" key="1">
    <source>
        <dbReference type="ARBA" id="ARBA00004651"/>
    </source>
</evidence>
<dbReference type="PANTHER" id="PTHR33908">
    <property type="entry name" value="MANNOSYLTRANSFERASE YKCB-RELATED"/>
    <property type="match status" value="1"/>
</dbReference>
<feature type="compositionally biased region" description="Pro residues" evidence="8">
    <location>
        <begin position="79"/>
        <end position="88"/>
    </location>
</feature>
<feature type="compositionally biased region" description="Low complexity" evidence="8">
    <location>
        <begin position="92"/>
        <end position="102"/>
    </location>
</feature>
<dbReference type="GO" id="GO:0009103">
    <property type="term" value="P:lipopolysaccharide biosynthetic process"/>
    <property type="evidence" value="ECO:0007669"/>
    <property type="project" value="UniProtKB-ARBA"/>
</dbReference>
<evidence type="ECO:0000256" key="3">
    <source>
        <dbReference type="ARBA" id="ARBA00022676"/>
    </source>
</evidence>
<keyword evidence="3" id="KW-0328">Glycosyltransferase</keyword>
<feature type="region of interest" description="Disordered" evidence="8">
    <location>
        <begin position="786"/>
        <end position="828"/>
    </location>
</feature>
<feature type="transmembrane region" description="Helical" evidence="9">
    <location>
        <begin position="538"/>
        <end position="563"/>
    </location>
</feature>
<evidence type="ECO:0000313" key="12">
    <source>
        <dbReference type="Proteomes" id="UP000597444"/>
    </source>
</evidence>
<organism evidence="11 12">
    <name type="scientific">Reticulibacter mediterranei</name>
    <dbReference type="NCBI Taxonomy" id="2778369"/>
    <lineage>
        <taxon>Bacteria</taxon>
        <taxon>Bacillati</taxon>
        <taxon>Chloroflexota</taxon>
        <taxon>Ktedonobacteria</taxon>
        <taxon>Ktedonobacterales</taxon>
        <taxon>Reticulibacteraceae</taxon>
        <taxon>Reticulibacter</taxon>
    </lineage>
</organism>
<dbReference type="InterPro" id="IPR050297">
    <property type="entry name" value="LipidA_mod_glycosyltrf_83"/>
</dbReference>
<feature type="transmembrane region" description="Helical" evidence="9">
    <location>
        <begin position="378"/>
        <end position="397"/>
    </location>
</feature>
<comment type="subcellular location">
    <subcellularLocation>
        <location evidence="1">Cell membrane</location>
        <topology evidence="1">Multi-pass membrane protein</topology>
    </subcellularLocation>
</comment>
<comment type="caution">
    <text evidence="11">The sequence shown here is derived from an EMBL/GenBank/DDBJ whole genome shotgun (WGS) entry which is preliminary data.</text>
</comment>
<proteinExistence type="predicted"/>
<dbReference type="EMBL" id="BNJK01000001">
    <property type="protein sequence ID" value="GHO92430.1"/>
    <property type="molecule type" value="Genomic_DNA"/>
</dbReference>
<keyword evidence="5 9" id="KW-0812">Transmembrane</keyword>
<feature type="domain" description="ArnT-like N-terminal" evidence="10">
    <location>
        <begin position="257"/>
        <end position="464"/>
    </location>
</feature>
<dbReference type="Pfam" id="PF02366">
    <property type="entry name" value="PMT"/>
    <property type="match status" value="1"/>
</dbReference>
<feature type="compositionally biased region" description="Pro residues" evidence="8">
    <location>
        <begin position="103"/>
        <end position="113"/>
    </location>
</feature>
<dbReference type="RefSeq" id="WP_220203264.1">
    <property type="nucleotide sequence ID" value="NZ_BNJK01000001.1"/>
</dbReference>
<feature type="region of interest" description="Disordered" evidence="8">
    <location>
        <begin position="1"/>
        <end position="152"/>
    </location>
</feature>
<dbReference type="AlphaFoldDB" id="A0A8J3IKH0"/>
<dbReference type="Proteomes" id="UP000597444">
    <property type="component" value="Unassembled WGS sequence"/>
</dbReference>
<dbReference type="InterPro" id="IPR003342">
    <property type="entry name" value="ArnT-like_N"/>
</dbReference>
<keyword evidence="6 9" id="KW-1133">Transmembrane helix</keyword>
<feature type="compositionally biased region" description="Low complexity" evidence="8">
    <location>
        <begin position="1"/>
        <end position="31"/>
    </location>
</feature>
<evidence type="ECO:0000256" key="4">
    <source>
        <dbReference type="ARBA" id="ARBA00022679"/>
    </source>
</evidence>
<feature type="transmembrane region" description="Helical" evidence="9">
    <location>
        <begin position="353"/>
        <end position="371"/>
    </location>
</feature>
<feature type="transmembrane region" description="Helical" evidence="9">
    <location>
        <begin position="506"/>
        <end position="526"/>
    </location>
</feature>
<feature type="transmembrane region" description="Helical" evidence="9">
    <location>
        <begin position="245"/>
        <end position="264"/>
    </location>
</feature>
<keyword evidence="4" id="KW-0808">Transferase</keyword>
<dbReference type="GO" id="GO:0005886">
    <property type="term" value="C:plasma membrane"/>
    <property type="evidence" value="ECO:0007669"/>
    <property type="project" value="UniProtKB-SubCell"/>
</dbReference>
<protein>
    <recommendedName>
        <fullName evidence="10">ArnT-like N-terminal domain-containing protein</fullName>
    </recommendedName>
</protein>
<feature type="transmembrane region" description="Helical" evidence="9">
    <location>
        <begin position="330"/>
        <end position="347"/>
    </location>
</feature>
<dbReference type="GO" id="GO:0006493">
    <property type="term" value="P:protein O-linked glycosylation"/>
    <property type="evidence" value="ECO:0007669"/>
    <property type="project" value="InterPro"/>
</dbReference>
<accession>A0A8J3IKH0</accession>
<feature type="compositionally biased region" description="Pro residues" evidence="8">
    <location>
        <begin position="137"/>
        <end position="146"/>
    </location>
</feature>
<feature type="compositionally biased region" description="Polar residues" evidence="8">
    <location>
        <begin position="796"/>
        <end position="817"/>
    </location>
</feature>
<name>A0A8J3IKH0_9CHLR</name>
<feature type="transmembrane region" description="Helical" evidence="9">
    <location>
        <begin position="596"/>
        <end position="617"/>
    </location>
</feature>
<keyword evidence="7 9" id="KW-0472">Membrane</keyword>
<evidence type="ECO:0000313" key="11">
    <source>
        <dbReference type="EMBL" id="GHO92430.1"/>
    </source>
</evidence>
<dbReference type="PANTHER" id="PTHR33908:SF11">
    <property type="entry name" value="MEMBRANE PROTEIN"/>
    <property type="match status" value="1"/>
</dbReference>
<keyword evidence="2" id="KW-1003">Cell membrane</keyword>
<feature type="transmembrane region" description="Helical" evidence="9">
    <location>
        <begin position="303"/>
        <end position="323"/>
    </location>
</feature>
<keyword evidence="12" id="KW-1185">Reference proteome</keyword>
<evidence type="ECO:0000256" key="5">
    <source>
        <dbReference type="ARBA" id="ARBA00022692"/>
    </source>
</evidence>
<feature type="transmembrane region" description="Helical" evidence="9">
    <location>
        <begin position="569"/>
        <end position="589"/>
    </location>
</feature>
<feature type="transmembrane region" description="Helical" evidence="9">
    <location>
        <begin position="403"/>
        <end position="433"/>
    </location>
</feature>
<evidence type="ECO:0000256" key="8">
    <source>
        <dbReference type="SAM" id="MobiDB-lite"/>
    </source>
</evidence>
<sequence length="828" mass="89913">MTSLQNPTPGQPGQQPQPNKQGLLQNYTGMPGPAGPGMPPQAMQGGNGAPVPGRQGGLLSRGPNPGPPPQPNVPFNNPGGPPPMPPGGPGIQQGPPQGNQPWGSPPAPMPPGGNPGWNQQRGPAAPPMGGPGGNPNWGPPPAPIPNAPMNMAGVISPQQSAQPLGFEDGQAIIYSTPNFYLRSAYRPGQPLASLRRPTGHTKMLPKVMPAQGDRVASSETRMMPKVDLSEDVKERRNFKLPVPRGLEVVIVLLGIVASFVAHAYNMFNYPRYELDEGTYMSSAWAIWNGMITPYAYGYGHPPLAWMQIAAGLPLVGGFFTFGTAVNTGRVIMLFYAVGCSVLVYLIVRKMSESRAAALLAMIAFSLSPLSITFQRQVFLDNIATFWLLLSLYFLVIGESRLRFLVMSAVALGISFLSKEVFVLFIPAMIYGVWIYTTKFQRKFSMVAYIYTVFSVCSAFVLMAVLKGELFPPGWLPWDHIAHLSMIGTFTAQAKRGSSEGSVLTMWGAWMSGDFLLMLAGVAAPFLNLFMGIWNRKQLFLALLAASFWLLLLRGGVVLSFYIIPLIPFIAINLAVALDAILRAIARLFYFDLMRSVLLVFLTLLLIPYYILQGGYAYTLAPASIQVQAMTWVRSHVPRNAVVVTNSWAEMDLKHPGGLGVGNESGFPNTLVYVNIDDDATVYNGVLSNNPDRIDYFIADSEMLTYITGDSQGKPQGVDPNDPDKIAKWKDKIDQLYGGGLDAGTTAKLLMKAFFYSQRVATFQVNDHNEKFQIDIFQVIHTTGLPQARTVPDHSGNDSNTGSSTFASTIGSTTNTGSPIPLDRRTIFS</sequence>
<reference evidence="11" key="1">
    <citation type="submission" date="2020-10" db="EMBL/GenBank/DDBJ databases">
        <title>Taxonomic study of unclassified bacteria belonging to the class Ktedonobacteria.</title>
        <authorList>
            <person name="Yabe S."/>
            <person name="Wang C.M."/>
            <person name="Zheng Y."/>
            <person name="Sakai Y."/>
            <person name="Cavaletti L."/>
            <person name="Monciardini P."/>
            <person name="Donadio S."/>
        </authorList>
    </citation>
    <scope>NUCLEOTIDE SEQUENCE</scope>
    <source>
        <strain evidence="11">ID150040</strain>
    </source>
</reference>